<evidence type="ECO:0000256" key="11">
    <source>
        <dbReference type="PIRSR" id="PIRSR634183-1"/>
    </source>
</evidence>
<evidence type="ECO:0000256" key="12">
    <source>
        <dbReference type="PIRSR" id="PIRSR634183-2"/>
    </source>
</evidence>
<dbReference type="PIRSF" id="PIRSF016578">
    <property type="entry name" value="HsaA"/>
    <property type="match status" value="1"/>
</dbReference>
<dbReference type="PANTHER" id="PTHR43884">
    <property type="entry name" value="ACYL-COA DEHYDROGENASE"/>
    <property type="match status" value="1"/>
</dbReference>
<feature type="binding site" evidence="13">
    <location>
        <begin position="130"/>
        <end position="139"/>
    </location>
    <ligand>
        <name>FAD</name>
        <dbReference type="ChEBI" id="CHEBI:57692"/>
    </ligand>
</feature>
<evidence type="ECO:0000313" key="19">
    <source>
        <dbReference type="Proteomes" id="UP000637002"/>
    </source>
</evidence>
<dbReference type="Proteomes" id="UP000637002">
    <property type="component" value="Unassembled WGS sequence"/>
</dbReference>
<feature type="binding site" evidence="12">
    <location>
        <position position="139"/>
    </location>
    <ligand>
        <name>substrate</name>
    </ligand>
</feature>
<keyword evidence="7 13" id="KW-0274">FAD</keyword>
<feature type="binding site" evidence="12">
    <location>
        <begin position="370"/>
        <end position="371"/>
    </location>
    <ligand>
        <name>substrate</name>
    </ligand>
</feature>
<dbReference type="RefSeq" id="WP_188608580.1">
    <property type="nucleotide sequence ID" value="NZ_BMGG01000002.1"/>
</dbReference>
<evidence type="ECO:0000256" key="14">
    <source>
        <dbReference type="RuleBase" id="RU362125"/>
    </source>
</evidence>
<comment type="pathway">
    <text evidence="2">Amino-acid degradation; L-leucine degradation; (S)-3-hydroxy-3-methylglutaryl-CoA from 3-isovaleryl-CoA: step 1/3.</text>
</comment>
<dbReference type="InterPro" id="IPR034183">
    <property type="entry name" value="IVD"/>
</dbReference>
<dbReference type="SUPFAM" id="SSF47203">
    <property type="entry name" value="Acyl-CoA dehydrogenase C-terminal domain-like"/>
    <property type="match status" value="1"/>
</dbReference>
<dbReference type="InterPro" id="IPR013786">
    <property type="entry name" value="AcylCoA_DH/ox_N"/>
</dbReference>
<dbReference type="PROSITE" id="PS00072">
    <property type="entry name" value="ACYL_COA_DH_1"/>
    <property type="match status" value="1"/>
</dbReference>
<comment type="cofactor">
    <cofactor evidence="1 13 14">
        <name>FAD</name>
        <dbReference type="ChEBI" id="CHEBI:57692"/>
    </cofactor>
</comment>
<feature type="domain" description="Acyl-CoA dehydrogenase/oxidase N-terminal" evidence="17">
    <location>
        <begin position="14"/>
        <end position="125"/>
    </location>
</feature>
<feature type="domain" description="Acyl-CoA dehydrogenase/oxidase C-terminal" evidence="15">
    <location>
        <begin position="236"/>
        <end position="384"/>
    </location>
</feature>
<evidence type="ECO:0000259" key="16">
    <source>
        <dbReference type="Pfam" id="PF02770"/>
    </source>
</evidence>
<dbReference type="GO" id="GO:0050660">
    <property type="term" value="F:flavin adenine dinucleotide binding"/>
    <property type="evidence" value="ECO:0007669"/>
    <property type="project" value="InterPro"/>
</dbReference>
<dbReference type="InterPro" id="IPR009075">
    <property type="entry name" value="AcylCo_DH/oxidase_C"/>
</dbReference>
<dbReference type="Pfam" id="PF02771">
    <property type="entry name" value="Acyl-CoA_dh_N"/>
    <property type="match status" value="1"/>
</dbReference>
<dbReference type="GO" id="GO:0006552">
    <property type="term" value="P:L-leucine catabolic process"/>
    <property type="evidence" value="ECO:0007669"/>
    <property type="project" value="TreeGrafter"/>
</dbReference>
<feature type="binding site" evidence="13">
    <location>
        <begin position="343"/>
        <end position="347"/>
    </location>
    <ligand>
        <name>FAD</name>
        <dbReference type="ChEBI" id="CHEBI:57692"/>
    </ligand>
</feature>
<dbReference type="Gene3D" id="2.40.110.10">
    <property type="entry name" value="Butyryl-CoA Dehydrogenase, subunit A, domain 2"/>
    <property type="match status" value="1"/>
</dbReference>
<evidence type="ECO:0000259" key="15">
    <source>
        <dbReference type="Pfam" id="PF00441"/>
    </source>
</evidence>
<comment type="similarity">
    <text evidence="3 14">Belongs to the acyl-CoA dehydrogenase family.</text>
</comment>
<name>A0A916X9T5_9HYPH</name>
<comment type="catalytic activity">
    <reaction evidence="10">
        <text>3-methylbutanoyl-CoA + oxidized [electron-transfer flavoprotein] + H(+) = 3-methylbut-2-enoyl-CoA + reduced [electron-transfer flavoprotein]</text>
        <dbReference type="Rhea" id="RHEA:12276"/>
        <dbReference type="Rhea" id="RHEA-COMP:10685"/>
        <dbReference type="Rhea" id="RHEA-COMP:10686"/>
        <dbReference type="ChEBI" id="CHEBI:15378"/>
        <dbReference type="ChEBI" id="CHEBI:57344"/>
        <dbReference type="ChEBI" id="CHEBI:57345"/>
        <dbReference type="ChEBI" id="CHEBI:57692"/>
        <dbReference type="ChEBI" id="CHEBI:58307"/>
        <dbReference type="EC" id="1.3.8.4"/>
    </reaction>
</comment>
<evidence type="ECO:0000256" key="4">
    <source>
        <dbReference type="ARBA" id="ARBA00012044"/>
    </source>
</evidence>
<feature type="binding site" evidence="13">
    <location>
        <position position="275"/>
    </location>
    <ligand>
        <name>FAD</name>
        <dbReference type="ChEBI" id="CHEBI:57692"/>
    </ligand>
</feature>
<organism evidence="18 19">
    <name type="scientific">Chelatococcus reniformis</name>
    <dbReference type="NCBI Taxonomy" id="1494448"/>
    <lineage>
        <taxon>Bacteria</taxon>
        <taxon>Pseudomonadati</taxon>
        <taxon>Pseudomonadota</taxon>
        <taxon>Alphaproteobacteria</taxon>
        <taxon>Hyphomicrobiales</taxon>
        <taxon>Chelatococcaceae</taxon>
        <taxon>Chelatococcus</taxon>
    </lineage>
</organism>
<feature type="binding site" evidence="13">
    <location>
        <begin position="163"/>
        <end position="165"/>
    </location>
    <ligand>
        <name>FAD</name>
        <dbReference type="ChEBI" id="CHEBI:57692"/>
    </ligand>
</feature>
<feature type="binding site" evidence="12">
    <location>
        <begin position="247"/>
        <end position="250"/>
    </location>
    <ligand>
        <name>substrate</name>
    </ligand>
</feature>
<feature type="binding site" evidence="13">
    <location>
        <begin position="372"/>
        <end position="374"/>
    </location>
    <ligand>
        <name>FAD</name>
        <dbReference type="ChEBI" id="CHEBI:57692"/>
    </ligand>
</feature>
<evidence type="ECO:0000259" key="17">
    <source>
        <dbReference type="Pfam" id="PF02771"/>
    </source>
</evidence>
<feature type="domain" description="Acyl-CoA oxidase/dehydrogenase middle" evidence="16">
    <location>
        <begin position="129"/>
        <end position="224"/>
    </location>
</feature>
<evidence type="ECO:0000256" key="1">
    <source>
        <dbReference type="ARBA" id="ARBA00001974"/>
    </source>
</evidence>
<dbReference type="InterPro" id="IPR036250">
    <property type="entry name" value="AcylCo_DH-like_C"/>
</dbReference>
<dbReference type="SUPFAM" id="SSF56645">
    <property type="entry name" value="Acyl-CoA dehydrogenase NM domain-like"/>
    <property type="match status" value="1"/>
</dbReference>
<dbReference type="InterPro" id="IPR037069">
    <property type="entry name" value="AcylCoA_DH/ox_N_sf"/>
</dbReference>
<dbReference type="InterPro" id="IPR009100">
    <property type="entry name" value="AcylCoA_DH/oxidase_NM_dom_sf"/>
</dbReference>
<evidence type="ECO:0000256" key="5">
    <source>
        <dbReference type="ARBA" id="ARBA00018258"/>
    </source>
</evidence>
<dbReference type="Pfam" id="PF02770">
    <property type="entry name" value="Acyl-CoA_dh_M"/>
    <property type="match status" value="1"/>
</dbReference>
<evidence type="ECO:0000256" key="6">
    <source>
        <dbReference type="ARBA" id="ARBA00022630"/>
    </source>
</evidence>
<keyword evidence="8" id="KW-0809">Transit peptide</keyword>
<accession>A0A916X9T5</accession>
<feature type="active site" description="Proton acceptor" evidence="11">
    <location>
        <position position="249"/>
    </location>
</feature>
<dbReference type="InterPro" id="IPR006091">
    <property type="entry name" value="Acyl-CoA_Oxase/DH_mid-dom"/>
</dbReference>
<evidence type="ECO:0000256" key="3">
    <source>
        <dbReference type="ARBA" id="ARBA00009347"/>
    </source>
</evidence>
<reference evidence="18" key="1">
    <citation type="journal article" date="2014" name="Int. J. Syst. Evol. Microbiol.">
        <title>Complete genome sequence of Corynebacterium casei LMG S-19264T (=DSM 44701T), isolated from a smear-ripened cheese.</title>
        <authorList>
            <consortium name="US DOE Joint Genome Institute (JGI-PGF)"/>
            <person name="Walter F."/>
            <person name="Albersmeier A."/>
            <person name="Kalinowski J."/>
            <person name="Ruckert C."/>
        </authorList>
    </citation>
    <scope>NUCLEOTIDE SEQUENCE</scope>
    <source>
        <strain evidence="18">CGMCC 1.12919</strain>
    </source>
</reference>
<dbReference type="FunFam" id="2.40.110.10:FF:000004">
    <property type="entry name" value="Isovaleryl-CoA dehydrogenase, mitochondrial"/>
    <property type="match status" value="1"/>
</dbReference>
<evidence type="ECO:0000256" key="9">
    <source>
        <dbReference type="ARBA" id="ARBA00023002"/>
    </source>
</evidence>
<dbReference type="FunFam" id="1.10.540.10:FF:000022">
    <property type="entry name" value="Isovaleryl-CoA dehydrogenase isoform 2"/>
    <property type="match status" value="1"/>
</dbReference>
<feature type="binding site" evidence="13">
    <location>
        <position position="286"/>
    </location>
    <ligand>
        <name>FAD</name>
        <dbReference type="ChEBI" id="CHEBI:57692"/>
    </ligand>
</feature>
<dbReference type="FunFam" id="1.20.140.10:FF:000003">
    <property type="entry name" value="isovaleryl-CoA dehydrogenase, mitochondrial"/>
    <property type="match status" value="1"/>
</dbReference>
<evidence type="ECO:0000256" key="7">
    <source>
        <dbReference type="ARBA" id="ARBA00022827"/>
    </source>
</evidence>
<dbReference type="PROSITE" id="PS00073">
    <property type="entry name" value="ACYL_COA_DH_2"/>
    <property type="match status" value="1"/>
</dbReference>
<evidence type="ECO:0000256" key="2">
    <source>
        <dbReference type="ARBA" id="ARBA00004898"/>
    </source>
</evidence>
<keyword evidence="9 14" id="KW-0560">Oxidoreductase</keyword>
<dbReference type="InterPro" id="IPR046373">
    <property type="entry name" value="Acyl-CoA_Oxase/DH_mid-dom_sf"/>
</dbReference>
<keyword evidence="6 14" id="KW-0285">Flavoprotein</keyword>
<comment type="caution">
    <text evidence="18">The sequence shown here is derived from an EMBL/GenBank/DDBJ whole genome shotgun (WGS) entry which is preliminary data.</text>
</comment>
<dbReference type="EC" id="1.3.8.4" evidence="4"/>
<reference evidence="18" key="2">
    <citation type="submission" date="2020-09" db="EMBL/GenBank/DDBJ databases">
        <authorList>
            <person name="Sun Q."/>
            <person name="Zhou Y."/>
        </authorList>
    </citation>
    <scope>NUCLEOTIDE SEQUENCE</scope>
    <source>
        <strain evidence="18">CGMCC 1.12919</strain>
    </source>
</reference>
<evidence type="ECO:0000256" key="8">
    <source>
        <dbReference type="ARBA" id="ARBA00022946"/>
    </source>
</evidence>
<gene>
    <name evidence="18" type="ORF">GCM10010994_15920</name>
</gene>
<dbReference type="Gene3D" id="1.20.140.10">
    <property type="entry name" value="Butyryl-CoA Dehydrogenase, subunit A, domain 3"/>
    <property type="match status" value="1"/>
</dbReference>
<dbReference type="Gene3D" id="1.10.540.10">
    <property type="entry name" value="Acyl-CoA dehydrogenase/oxidase, N-terminal domain"/>
    <property type="match status" value="1"/>
</dbReference>
<dbReference type="PANTHER" id="PTHR43884:SF12">
    <property type="entry name" value="ISOVALERYL-COA DEHYDROGENASE, MITOCHONDRIAL-RELATED"/>
    <property type="match status" value="1"/>
</dbReference>
<protein>
    <recommendedName>
        <fullName evidence="5">Isovaleryl-CoA dehydrogenase, mitochondrial</fullName>
        <ecNumber evidence="4">1.3.8.4</ecNumber>
    </recommendedName>
</protein>
<dbReference type="AlphaFoldDB" id="A0A916X9T5"/>
<dbReference type="InterPro" id="IPR006089">
    <property type="entry name" value="Acyl-CoA_DH_CS"/>
</dbReference>
<keyword evidence="19" id="KW-1185">Reference proteome</keyword>
<dbReference type="EMBL" id="BMGG01000002">
    <property type="protein sequence ID" value="GGC57752.1"/>
    <property type="molecule type" value="Genomic_DNA"/>
</dbReference>
<evidence type="ECO:0000313" key="18">
    <source>
        <dbReference type="EMBL" id="GGC57752.1"/>
    </source>
</evidence>
<evidence type="ECO:0000256" key="13">
    <source>
        <dbReference type="PIRSR" id="PIRSR634183-3"/>
    </source>
</evidence>
<evidence type="ECO:0000256" key="10">
    <source>
        <dbReference type="ARBA" id="ARBA00052875"/>
    </source>
</evidence>
<sequence>MLANAPPFNFDLGETADQIRDTVAAFAQAEIAPRADAIDKTNTFPRDLWPKLGELGLLGVTVEEDYGGSGLGYLEHCLAMEEISRASASVGLSYGAHSNLCVNQIRRNGTEAQKRKYLPKLMSGEHVGALAMSEAGAGSDVVSLKLRAERRGDRFVLNGTKFWITNGPIAETLVVYGRTDPNAGPRGITAFLVERGMKGFSTAQKLDKLGMRGSDTGELVFEDCEVPEDNVLGAVGRGVEVLMSGLDYERAVLAAGPLGIMQACLDVVLPYVHERKQFGQPIGTFQLVQGKVADMYVAMNACRAYVYAVAKACDRGETTREDAAGAILYAAEKATQCALDAIQLLGGNGYINDYPTGRLLRDAKLYEIGAGTSEIRRMLIGRELFAKSA</sequence>
<proteinExistence type="inferred from homology"/>
<dbReference type="GO" id="GO:0008470">
    <property type="term" value="F:3-methylbutanoyl-CoA dehydrogenase activity"/>
    <property type="evidence" value="ECO:0007669"/>
    <property type="project" value="UniProtKB-EC"/>
</dbReference>
<dbReference type="Pfam" id="PF00441">
    <property type="entry name" value="Acyl-CoA_dh_1"/>
    <property type="match status" value="1"/>
</dbReference>
<dbReference type="CDD" id="cd01156">
    <property type="entry name" value="IVD"/>
    <property type="match status" value="1"/>
</dbReference>